<dbReference type="InterPro" id="IPR011990">
    <property type="entry name" value="TPR-like_helical_dom_sf"/>
</dbReference>
<dbReference type="Pfam" id="PF00990">
    <property type="entry name" value="GGDEF"/>
    <property type="match status" value="1"/>
</dbReference>
<proteinExistence type="predicted"/>
<dbReference type="KEGG" id="schk:GII14_18400"/>
<evidence type="ECO:0000259" key="6">
    <source>
        <dbReference type="PROSITE" id="PS50887"/>
    </source>
</evidence>
<dbReference type="Gene3D" id="3.30.70.270">
    <property type="match status" value="1"/>
</dbReference>
<keyword evidence="4" id="KW-0472">Membrane</keyword>
<dbReference type="PANTHER" id="PTHR45138">
    <property type="entry name" value="REGULATORY COMPONENTS OF SENSORY TRANSDUCTION SYSTEM"/>
    <property type="match status" value="1"/>
</dbReference>
<keyword evidence="4" id="KW-1133">Transmembrane helix</keyword>
<organism evidence="7 8">
    <name type="scientific">Shewanella chilikensis</name>
    <dbReference type="NCBI Taxonomy" id="558541"/>
    <lineage>
        <taxon>Bacteria</taxon>
        <taxon>Pseudomonadati</taxon>
        <taxon>Pseudomonadota</taxon>
        <taxon>Gammaproteobacteria</taxon>
        <taxon>Alteromonadales</taxon>
        <taxon>Shewanellaceae</taxon>
        <taxon>Shewanella</taxon>
    </lineage>
</organism>
<dbReference type="EMBL" id="CP045857">
    <property type="protein sequence ID" value="QIJ05928.1"/>
    <property type="molecule type" value="Genomic_DNA"/>
</dbReference>
<dbReference type="InterPro" id="IPR029787">
    <property type="entry name" value="Nucleotide_cyclase"/>
</dbReference>
<feature type="domain" description="GGDEF" evidence="6">
    <location>
        <begin position="517"/>
        <end position="651"/>
    </location>
</feature>
<evidence type="ECO:0000313" key="8">
    <source>
        <dbReference type="Proteomes" id="UP000502117"/>
    </source>
</evidence>
<dbReference type="AlphaFoldDB" id="A0A6G7LVV8"/>
<name>A0A6G7LVV8_9GAMM</name>
<keyword evidence="4" id="KW-0812">Transmembrane</keyword>
<evidence type="ECO:0000256" key="5">
    <source>
        <dbReference type="SAM" id="SignalP"/>
    </source>
</evidence>
<gene>
    <name evidence="7" type="ORF">GII14_18400</name>
</gene>
<dbReference type="EC" id="2.7.7.65" evidence="2"/>
<comment type="catalytic activity">
    <reaction evidence="3">
        <text>2 GTP = 3',3'-c-di-GMP + 2 diphosphate</text>
        <dbReference type="Rhea" id="RHEA:24898"/>
        <dbReference type="ChEBI" id="CHEBI:33019"/>
        <dbReference type="ChEBI" id="CHEBI:37565"/>
        <dbReference type="ChEBI" id="CHEBI:58805"/>
        <dbReference type="EC" id="2.7.7.65"/>
    </reaction>
</comment>
<evidence type="ECO:0000256" key="2">
    <source>
        <dbReference type="ARBA" id="ARBA00012528"/>
    </source>
</evidence>
<dbReference type="Gene3D" id="1.25.40.10">
    <property type="entry name" value="Tetratricopeptide repeat domain"/>
    <property type="match status" value="1"/>
</dbReference>
<dbReference type="GO" id="GO:0052621">
    <property type="term" value="F:diguanylate cyclase activity"/>
    <property type="evidence" value="ECO:0007669"/>
    <property type="project" value="UniProtKB-EC"/>
</dbReference>
<dbReference type="SMART" id="SM00267">
    <property type="entry name" value="GGDEF"/>
    <property type="match status" value="1"/>
</dbReference>
<dbReference type="PANTHER" id="PTHR45138:SF9">
    <property type="entry name" value="DIGUANYLATE CYCLASE DGCM-RELATED"/>
    <property type="match status" value="1"/>
</dbReference>
<dbReference type="InterPro" id="IPR043128">
    <property type="entry name" value="Rev_trsase/Diguanyl_cyclase"/>
</dbReference>
<dbReference type="InterPro" id="IPR050469">
    <property type="entry name" value="Diguanylate_Cyclase"/>
</dbReference>
<dbReference type="SUPFAM" id="SSF55073">
    <property type="entry name" value="Nucleotide cyclase"/>
    <property type="match status" value="1"/>
</dbReference>
<dbReference type="SUPFAM" id="SSF48452">
    <property type="entry name" value="TPR-like"/>
    <property type="match status" value="2"/>
</dbReference>
<accession>A0A6G7LVV8</accession>
<sequence length="659" mass="74507">MKKRFCLPWIAIMMILASPALSAANAEQFSRLLKGAESQLYSLPQRSQAQLYEMESGQLKDLPKPLLTRFYLTKATVSLLLHEIPAAEQAAQEGLKLAVPGTSEHTLLELRLVQVMLQTGKVTQAISELQKIIDSQQNSADKAVQAEALLLKSKALEQQGKLDASYASLMLSLDAAEQSRDKELLEQISFGMGHLLVRLNGFERSEKLLNNAFKFFKDRRMSYNQMLVQLELAQLAEQQGQAEIAIDRYQAALELARVLGYGLYRFRINVELALKYRDSGDVSSMAKHLQLADKLQYRETSTLYTSRFQLLKAQELLNKHKYAEMAVYVDPLLISLAKEKALLRSQIELLKVSAEGFAGLGNFKRAYEVLEQYQQRFAAYSSKELVSNLDRQQLLFNLERLEFENQDLNWNNVLQKLELETNRTTLNQLNIISSIILLLLLLATIIILWLNRSRLKWGLLAKTDSLTGLYNRRYLAGWLLYHQALEEQNQESQPKWRTLLARLKSLLLPAKVQRNHGPLALITLDIDSFKKVNDTHGHNNGDRVLIELAKVMKALLREDDLLARVGGEEFMLLLPNTGLNDAVTVAETLRQSVAEHIFTLENGEPLRLTVSQGVALDADGCQSFSQLADIADKLLYQAKQLGRNRVESELAQDSEANAV</sequence>
<evidence type="ECO:0000256" key="4">
    <source>
        <dbReference type="SAM" id="Phobius"/>
    </source>
</evidence>
<protein>
    <recommendedName>
        <fullName evidence="2">diguanylate cyclase</fullName>
        <ecNumber evidence="2">2.7.7.65</ecNumber>
    </recommendedName>
</protein>
<keyword evidence="5" id="KW-0732">Signal</keyword>
<dbReference type="CDD" id="cd01949">
    <property type="entry name" value="GGDEF"/>
    <property type="match status" value="1"/>
</dbReference>
<feature type="signal peptide" evidence="5">
    <location>
        <begin position="1"/>
        <end position="23"/>
    </location>
</feature>
<feature type="transmembrane region" description="Helical" evidence="4">
    <location>
        <begin position="431"/>
        <end position="450"/>
    </location>
</feature>
<dbReference type="Proteomes" id="UP000502117">
    <property type="component" value="Chromosome"/>
</dbReference>
<feature type="chain" id="PRO_5026086993" description="diguanylate cyclase" evidence="5">
    <location>
        <begin position="24"/>
        <end position="659"/>
    </location>
</feature>
<dbReference type="NCBIfam" id="TIGR00254">
    <property type="entry name" value="GGDEF"/>
    <property type="match status" value="1"/>
</dbReference>
<dbReference type="FunFam" id="3.30.70.270:FF:000001">
    <property type="entry name" value="Diguanylate cyclase domain protein"/>
    <property type="match status" value="1"/>
</dbReference>
<evidence type="ECO:0000256" key="1">
    <source>
        <dbReference type="ARBA" id="ARBA00001946"/>
    </source>
</evidence>
<comment type="cofactor">
    <cofactor evidence="1">
        <name>Mg(2+)</name>
        <dbReference type="ChEBI" id="CHEBI:18420"/>
    </cofactor>
</comment>
<dbReference type="PROSITE" id="PS50887">
    <property type="entry name" value="GGDEF"/>
    <property type="match status" value="1"/>
</dbReference>
<reference evidence="7 8" key="1">
    <citation type="submission" date="2019-11" db="EMBL/GenBank/DDBJ databases">
        <title>Complete Genome Sequence of Shewanella chilikensis Strain DC57, Isolated from Corroded Seal Rings at a floating production facility in Australia.</title>
        <authorList>
            <person name="Salgar-Chaparro S.J."/>
            <person name="Castillo-Villamizar G.A."/>
            <person name="Poehlein A."/>
            <person name="Daniel R."/>
            <person name="Machuca L."/>
        </authorList>
    </citation>
    <scope>NUCLEOTIDE SEQUENCE [LARGE SCALE GENOMIC DNA]</scope>
    <source>
        <strain evidence="7 8">DC57</strain>
    </source>
</reference>
<evidence type="ECO:0000313" key="7">
    <source>
        <dbReference type="EMBL" id="QIJ05928.1"/>
    </source>
</evidence>
<evidence type="ECO:0000256" key="3">
    <source>
        <dbReference type="ARBA" id="ARBA00034247"/>
    </source>
</evidence>
<dbReference type="InterPro" id="IPR000160">
    <property type="entry name" value="GGDEF_dom"/>
</dbReference>